<evidence type="ECO:0000256" key="2">
    <source>
        <dbReference type="ARBA" id="ARBA00022786"/>
    </source>
</evidence>
<dbReference type="GO" id="GO:0016567">
    <property type="term" value="P:protein ubiquitination"/>
    <property type="evidence" value="ECO:0007669"/>
    <property type="project" value="UniProtKB-UniPathway"/>
</dbReference>
<dbReference type="EMBL" id="HBGN01010389">
    <property type="protein sequence ID" value="CAD9321765.1"/>
    <property type="molecule type" value="Transcribed_RNA"/>
</dbReference>
<evidence type="ECO:0000313" key="5">
    <source>
        <dbReference type="EMBL" id="CAD9321765.1"/>
    </source>
</evidence>
<dbReference type="PANTHER" id="PTHR11165">
    <property type="entry name" value="SKP1"/>
    <property type="match status" value="1"/>
</dbReference>
<feature type="domain" description="SKP1 component dimerisation" evidence="4">
    <location>
        <begin position="133"/>
        <end position="181"/>
    </location>
</feature>
<reference evidence="5" key="1">
    <citation type="submission" date="2021-01" db="EMBL/GenBank/DDBJ databases">
        <authorList>
            <person name="Corre E."/>
            <person name="Pelletier E."/>
            <person name="Niang G."/>
            <person name="Scheremetjew M."/>
            <person name="Finn R."/>
            <person name="Kale V."/>
            <person name="Holt S."/>
            <person name="Cochrane G."/>
            <person name="Meng A."/>
            <person name="Brown T."/>
            <person name="Cohen L."/>
        </authorList>
    </citation>
    <scope>NUCLEOTIDE SEQUENCE</scope>
    <source>
        <strain evidence="5">Pop2</strain>
    </source>
</reference>
<evidence type="ECO:0000259" key="4">
    <source>
        <dbReference type="Pfam" id="PF01466"/>
    </source>
</evidence>
<comment type="similarity">
    <text evidence="1 3">Belongs to the SKP1 family.</text>
</comment>
<proteinExistence type="inferred from homology"/>
<dbReference type="InterPro" id="IPR011333">
    <property type="entry name" value="SKP1/BTB/POZ_sf"/>
</dbReference>
<dbReference type="InterPro" id="IPR036296">
    <property type="entry name" value="SKP1-like_dim_sf"/>
</dbReference>
<keyword evidence="2 3" id="KW-0833">Ubl conjugation pathway</keyword>
<dbReference type="SUPFAM" id="SSF54695">
    <property type="entry name" value="POZ domain"/>
    <property type="match status" value="1"/>
</dbReference>
<accession>A0A6U3SS37</accession>
<dbReference type="SMART" id="SM00512">
    <property type="entry name" value="Skp1"/>
    <property type="match status" value="1"/>
</dbReference>
<dbReference type="InterPro" id="IPR016072">
    <property type="entry name" value="Skp1_comp_dimer"/>
</dbReference>
<comment type="pathway">
    <text evidence="3">Protein modification; protein ubiquitination.</text>
</comment>
<evidence type="ECO:0000256" key="3">
    <source>
        <dbReference type="PIRNR" id="PIRNR028729"/>
    </source>
</evidence>
<organism evidence="5">
    <name type="scientific">Ditylum brightwellii</name>
    <dbReference type="NCBI Taxonomy" id="49249"/>
    <lineage>
        <taxon>Eukaryota</taxon>
        <taxon>Sar</taxon>
        <taxon>Stramenopiles</taxon>
        <taxon>Ochrophyta</taxon>
        <taxon>Bacillariophyta</taxon>
        <taxon>Mediophyceae</taxon>
        <taxon>Lithodesmiophycidae</taxon>
        <taxon>Lithodesmiales</taxon>
        <taxon>Lithodesmiaceae</taxon>
        <taxon>Ditylum</taxon>
    </lineage>
</organism>
<dbReference type="UniPathway" id="UPA00143"/>
<dbReference type="InterPro" id="IPR016897">
    <property type="entry name" value="SKP1"/>
</dbReference>
<dbReference type="AlphaFoldDB" id="A0A6U3SS37"/>
<name>A0A6U3SS37_9STRA</name>
<dbReference type="Gene3D" id="3.30.710.10">
    <property type="entry name" value="Potassium Channel Kv1.1, Chain A"/>
    <property type="match status" value="1"/>
</dbReference>
<dbReference type="GO" id="GO:0006511">
    <property type="term" value="P:ubiquitin-dependent protein catabolic process"/>
    <property type="evidence" value="ECO:0007669"/>
    <property type="project" value="InterPro"/>
</dbReference>
<gene>
    <name evidence="5" type="ORF">DBRI1063_LOCUS6671</name>
</gene>
<dbReference type="Pfam" id="PF01466">
    <property type="entry name" value="Skp1"/>
    <property type="match status" value="1"/>
</dbReference>
<sequence>MDENDKIITLISEEGTKHDIPLAAAKLSPILMSEMGCHQGEDMAGDDSEEVAGAENSSNIELSITGKIKTRVLRKVCDFLTHYVTVEEMNTIETPFETDEIRKIVQEWYANFINVERTLVFELVMAANFLNIQPLLRLSAMAVTFDITGRPADEIRTIFNISNDLNDPEEKRKVREENEWAYEAKRTFEEESKKLLEERKKKEEEEVIKKI</sequence>
<dbReference type="InterPro" id="IPR001232">
    <property type="entry name" value="SKP1-like"/>
</dbReference>
<dbReference type="SUPFAM" id="SSF81382">
    <property type="entry name" value="Skp1 dimerisation domain-like"/>
    <property type="match status" value="1"/>
</dbReference>
<protein>
    <recommendedName>
        <fullName evidence="4">SKP1 component dimerisation domain-containing protein</fullName>
    </recommendedName>
</protein>
<dbReference type="PIRSF" id="PIRSF028729">
    <property type="entry name" value="E3_ubiquit_lig_SCF_Skp"/>
    <property type="match status" value="1"/>
</dbReference>
<evidence type="ECO:0000256" key="1">
    <source>
        <dbReference type="ARBA" id="ARBA00009993"/>
    </source>
</evidence>